<dbReference type="Gene3D" id="3.30.460.40">
    <property type="match status" value="1"/>
</dbReference>
<dbReference type="Proteomes" id="UP000464330">
    <property type="component" value="Chromosome"/>
</dbReference>
<gene>
    <name evidence="1" type="ORF">ERICV_01686</name>
</gene>
<sequence length="196" mass="22350">MTDSTSILPVVSRLSQDLSRTEAKWLLGGSCALLLQRVEIGREPRDIDIYIDEQDALLVYEALRHIAVDKPVFSTTPIYRSELSHYSIENMQAEVVAGFEVQAEGSIYKVESRFLYDHIAQSVAVGGAEVRMMPLAHEFLFNILRNRPDRYQPIAEQINRHPGDHIPAFRSLISRNHWDPGHLKKVESLLRLPVHP</sequence>
<organism evidence="1 2">
    <name type="scientific">Paenibacillus larvae subsp. larvae</name>
    <dbReference type="NCBI Taxonomy" id="147375"/>
    <lineage>
        <taxon>Bacteria</taxon>
        <taxon>Bacillati</taxon>
        <taxon>Bacillota</taxon>
        <taxon>Bacilli</taxon>
        <taxon>Bacillales</taxon>
        <taxon>Paenibacillaceae</taxon>
        <taxon>Paenibacillus</taxon>
    </lineage>
</organism>
<dbReference type="EMBL" id="CP019717">
    <property type="protein sequence ID" value="QHZ50842.1"/>
    <property type="molecule type" value="Genomic_DNA"/>
</dbReference>
<dbReference type="InterPro" id="IPR043519">
    <property type="entry name" value="NT_sf"/>
</dbReference>
<name>A0A6C0QQ80_9BACL</name>
<evidence type="ECO:0000313" key="1">
    <source>
        <dbReference type="EMBL" id="QHZ50842.1"/>
    </source>
</evidence>
<proteinExistence type="predicted"/>
<dbReference type="AlphaFoldDB" id="A0A6C0QQ80"/>
<protein>
    <submittedName>
        <fullName evidence="1">Uncharacterized protein</fullName>
    </submittedName>
</protein>
<dbReference type="RefSeq" id="WP_023482638.1">
    <property type="nucleotide sequence ID" value="NZ_CP019651.1"/>
</dbReference>
<reference evidence="1 2" key="1">
    <citation type="journal article" date="2020" name="Int. J. Med. Microbiol.">
        <title>Discovery of Paenibacillus larvae ERIC V: Phenotypic and genomic comparison to genotypes ERIC I-IV reveal different inventories of virulence factors which correlate with epidemiological prevalences of American Foulbrood.</title>
        <authorList>
            <person name="Beims H."/>
            <person name="Bunk B."/>
            <person name="Erler S."/>
            <person name="Mohr K.I."/>
            <person name="Sproer C."/>
            <person name="Pradella S."/>
            <person name="Gunther G."/>
            <person name="Rohde M."/>
            <person name="von der Ohe W."/>
            <person name="Steinert M."/>
        </authorList>
    </citation>
    <scope>NUCLEOTIDE SEQUENCE [LARGE SCALE GENOMIC DNA]</scope>
    <source>
        <strain evidence="1">Eric_V</strain>
    </source>
</reference>
<dbReference type="SUPFAM" id="SSF81301">
    <property type="entry name" value="Nucleotidyltransferase"/>
    <property type="match status" value="1"/>
</dbReference>
<evidence type="ECO:0000313" key="2">
    <source>
        <dbReference type="Proteomes" id="UP000464330"/>
    </source>
</evidence>
<accession>A0A6C0QQ80</accession>